<dbReference type="HOGENOM" id="CLU_296502_0_0_1"/>
<dbReference type="Proteomes" id="UP000002748">
    <property type="component" value="Unassembled WGS sequence"/>
</dbReference>
<feature type="region of interest" description="Disordered" evidence="1">
    <location>
        <begin position="879"/>
        <end position="945"/>
    </location>
</feature>
<feature type="region of interest" description="Disordered" evidence="1">
    <location>
        <begin position="959"/>
        <end position="995"/>
    </location>
</feature>
<feature type="compositionally biased region" description="Polar residues" evidence="1">
    <location>
        <begin position="921"/>
        <end position="944"/>
    </location>
</feature>
<feature type="region of interest" description="Disordered" evidence="1">
    <location>
        <begin position="583"/>
        <end position="741"/>
    </location>
</feature>
<organism evidence="2 3">
    <name type="scientific">Trichosporon asahii var. asahii (strain ATCC 90039 / CBS 2479 / JCM 2466 / KCTC 7840 / NBRC 103889/ NCYC 2677 / UAMH 7654)</name>
    <name type="common">Yeast</name>
    <dbReference type="NCBI Taxonomy" id="1186058"/>
    <lineage>
        <taxon>Eukaryota</taxon>
        <taxon>Fungi</taxon>
        <taxon>Dikarya</taxon>
        <taxon>Basidiomycota</taxon>
        <taxon>Agaricomycotina</taxon>
        <taxon>Tremellomycetes</taxon>
        <taxon>Trichosporonales</taxon>
        <taxon>Trichosporonaceae</taxon>
        <taxon>Trichosporon</taxon>
    </lineage>
</organism>
<accession>J6F4T6</accession>
<evidence type="ECO:0000313" key="2">
    <source>
        <dbReference type="EMBL" id="EJT50292.1"/>
    </source>
</evidence>
<sequence>MPATTPSSASSKRKRAASYSSNPLSPIPESPPLISLSTPPGKRTKTYEVATSQVASSGKRTIARDDGLDNLSFPPPVFPVRMAASIAFSAWALRARSHSPRLPTATVFCADVSGPPQAPELAQSLPQAFGEGQSSAQATGRRFVRNSFRPVSKIPEIAELISQSASRHKRAVSAPDLSSAFRDHSAMGSKLKPGLSRRADDAREVTDGKQDVSDRATTQRQRDVWKELAGEGKIVTVDKKSAQYKITALGPIVRYLRSLGTDPAVTAVVVPIPRAAMEKYIQDPLAQVHLRMVCTSTADLAISDLRPSEMCVLVSHPVNKTYLFSISARSFARNDTLERHWRTLFDWCRRAREEEPDESNVRMPPVSSHVLRETCGHVECGARGCLPRARLNYTADLQSLSDSGLSHNNPTRFFFASIFLDNTPTITKSLCHNHACVYVVCARQAEARSIDHTSLPHPRGPSARYQEDQVLGEWIWLGVDCHRNPQHRQPQDSERKVNRGLLCRSARASTPARSFRPIGPSARSAASSAASAPAPVHPPVPAIALPDNDTAVSILRDLVPAARRAEEFLQSLVAAAAESSTPPVALLQSDPEPPATSVNAGSVGRAASRSRPQRVSVVGYIGEDSSKPSVAPLQSANPEPPSTTKANQGRPDVAGPASRSRPQRVSFRPTPRLLSLGNGSQGGGLHRRAASAPSLQGLKDETLGSESLGPGRLHDASEPNNGEGTGTTDKASSGDVPPLAEPDIASLATSKQQRGIWTALATGERKVFVDAKTTALKMTVLPRTLHAVADRQKMSASDITGISLPFPKAEMAKLSGLSGGAVLLRLVDPGSRDLSTSNLDPKIIGSSVGLPPGRTRATSCHGDMSPARILESIPSLRLSGPYQPHPPPLDDGLPLRNHTTMSTESHWTPEPGQSGAPGGSTWATPPSLEASSEASTSGRATPTGVSDFMRKCLDVAKGKAKSCPAPTSHTTSIDPGPTRLTDNAGAEPASEPMLSPGTVRRVVTAYEGIVNCGRYQSH</sequence>
<feature type="compositionally biased region" description="Polar residues" evidence="1">
    <location>
        <begin position="49"/>
        <end position="59"/>
    </location>
</feature>
<dbReference type="RefSeq" id="XP_014181574.1">
    <property type="nucleotide sequence ID" value="XM_014326099.1"/>
</dbReference>
<feature type="compositionally biased region" description="Low complexity" evidence="1">
    <location>
        <begin position="520"/>
        <end position="534"/>
    </location>
</feature>
<dbReference type="KEGG" id="tasa:A1Q1_00450"/>
<feature type="region of interest" description="Disordered" evidence="1">
    <location>
        <begin position="512"/>
        <end position="535"/>
    </location>
</feature>
<evidence type="ECO:0000313" key="3">
    <source>
        <dbReference type="Proteomes" id="UP000002748"/>
    </source>
</evidence>
<feature type="region of interest" description="Disordered" evidence="1">
    <location>
        <begin position="1"/>
        <end position="67"/>
    </location>
</feature>
<feature type="compositionally biased region" description="Polar residues" evidence="1">
    <location>
        <begin position="632"/>
        <end position="647"/>
    </location>
</feature>
<dbReference type="GeneID" id="25983964"/>
<dbReference type="EMBL" id="ALBS01000115">
    <property type="protein sequence ID" value="EJT50292.1"/>
    <property type="molecule type" value="Genomic_DNA"/>
</dbReference>
<dbReference type="VEuPathDB" id="FungiDB:A1Q1_00450"/>
<dbReference type="AlphaFoldDB" id="J6F4T6"/>
<evidence type="ECO:0000256" key="1">
    <source>
        <dbReference type="SAM" id="MobiDB-lite"/>
    </source>
</evidence>
<feature type="compositionally biased region" description="Basic and acidic residues" evidence="1">
    <location>
        <begin position="197"/>
        <end position="214"/>
    </location>
</feature>
<protein>
    <submittedName>
        <fullName evidence="2">Uncharacterized protein</fullName>
    </submittedName>
</protein>
<comment type="caution">
    <text evidence="2">The sequence shown here is derived from an EMBL/GenBank/DDBJ whole genome shotgun (WGS) entry which is preliminary data.</text>
</comment>
<feature type="compositionally biased region" description="Polar residues" evidence="1">
    <location>
        <begin position="897"/>
        <end position="906"/>
    </location>
</feature>
<proteinExistence type="predicted"/>
<gene>
    <name evidence="2" type="ORF">A1Q1_00450</name>
</gene>
<feature type="compositionally biased region" description="Low complexity" evidence="1">
    <location>
        <begin position="1"/>
        <end position="10"/>
    </location>
</feature>
<feature type="region of interest" description="Disordered" evidence="1">
    <location>
        <begin position="173"/>
        <end position="218"/>
    </location>
</feature>
<name>J6F4T6_TRIAS</name>
<reference evidence="2 3" key="1">
    <citation type="journal article" date="2012" name="Eukaryot. Cell">
        <title>Draft genome sequence of CBS 2479, the standard type strain of Trichosporon asahii.</title>
        <authorList>
            <person name="Yang R.Y."/>
            <person name="Li H.T."/>
            <person name="Zhu H."/>
            <person name="Zhou G.P."/>
            <person name="Wang M."/>
            <person name="Wang L."/>
        </authorList>
    </citation>
    <scope>NUCLEOTIDE SEQUENCE [LARGE SCALE GENOMIC DNA]</scope>
    <source>
        <strain evidence="3">ATCC 90039 / CBS 2479 / JCM 2466 / KCTC 7840 / NCYC 2677 / UAMH 7654</strain>
    </source>
</reference>
<feature type="compositionally biased region" description="Polar residues" evidence="1">
    <location>
        <begin position="718"/>
        <end position="731"/>
    </location>
</feature>